<accession>A0A161K0S9</accession>
<organism evidence="7">
    <name type="scientific">hydrothermal vent metagenome</name>
    <dbReference type="NCBI Taxonomy" id="652676"/>
    <lineage>
        <taxon>unclassified sequences</taxon>
        <taxon>metagenomes</taxon>
        <taxon>ecological metagenomes</taxon>
    </lineage>
</organism>
<dbReference type="PROSITE" id="PS01125">
    <property type="entry name" value="ROK"/>
    <property type="match status" value="1"/>
</dbReference>
<dbReference type="InterPro" id="IPR051804">
    <property type="entry name" value="Carb_Metab_Reg_Kinase/Isom"/>
</dbReference>
<gene>
    <name evidence="7" type="ORF">MGWOODY_Smn449</name>
</gene>
<sequence length="304" mass="31067">MTNPLIAGIELGGTKCICVLGTGPDDIRDEVRIATTGPGETLAAIEAVLSRWSGYRALGIASFGPVSIDPAGENYGFITATTKPGWSNTDVGHRLARHAGVPFAFNSDVAGAALGEGRWGAARDVADHAYVTVGTGVGVGLVLNGIPTNGLTHPELGHVRPVRMAGDDWPGICSFHGDCVEGLASGPAIAARAGRPAQELAADDPAWDGVAHTLAQLVHMLVLTGIPRRVVMGGGVMTGTPGLFPLIRTKLLESLGGYGATPEIEPVEDYVVPAALGNNAGPLGAIELGAALVRGDRVSRPVVS</sequence>
<dbReference type="InterPro" id="IPR043129">
    <property type="entry name" value="ATPase_NBD"/>
</dbReference>
<dbReference type="GO" id="GO:0046872">
    <property type="term" value="F:metal ion binding"/>
    <property type="evidence" value="ECO:0007669"/>
    <property type="project" value="UniProtKB-KW"/>
</dbReference>
<keyword evidence="4" id="KW-0460">Magnesium</keyword>
<dbReference type="CDD" id="cd24067">
    <property type="entry name" value="ASKHA_NBD_ROK_BsFRK-like"/>
    <property type="match status" value="1"/>
</dbReference>
<comment type="cofactor">
    <cofactor evidence="1">
        <name>Mg(2+)</name>
        <dbReference type="ChEBI" id="CHEBI:18420"/>
    </cofactor>
</comment>
<dbReference type="EC" id="2.7.1.4" evidence="5"/>
<dbReference type="AlphaFoldDB" id="A0A161K0S9"/>
<name>A0A161K0S9_9ZZZZ</name>
<comment type="catalytic activity">
    <reaction evidence="6">
        <text>D-fructose + ATP = D-fructose 6-phosphate + ADP + H(+)</text>
        <dbReference type="Rhea" id="RHEA:16125"/>
        <dbReference type="ChEBI" id="CHEBI:15378"/>
        <dbReference type="ChEBI" id="CHEBI:30616"/>
        <dbReference type="ChEBI" id="CHEBI:37721"/>
        <dbReference type="ChEBI" id="CHEBI:61527"/>
        <dbReference type="ChEBI" id="CHEBI:456216"/>
        <dbReference type="EC" id="2.7.1.4"/>
    </reaction>
</comment>
<evidence type="ECO:0000313" key="7">
    <source>
        <dbReference type="EMBL" id="CUS45716.1"/>
    </source>
</evidence>
<evidence type="ECO:0000256" key="1">
    <source>
        <dbReference type="ARBA" id="ARBA00001946"/>
    </source>
</evidence>
<evidence type="ECO:0000256" key="5">
    <source>
        <dbReference type="ARBA" id="ARBA00038887"/>
    </source>
</evidence>
<dbReference type="Pfam" id="PF00480">
    <property type="entry name" value="ROK"/>
    <property type="match status" value="1"/>
</dbReference>
<dbReference type="InterPro" id="IPR000600">
    <property type="entry name" value="ROK"/>
</dbReference>
<dbReference type="GO" id="GO:0008865">
    <property type="term" value="F:fructokinase activity"/>
    <property type="evidence" value="ECO:0007669"/>
    <property type="project" value="UniProtKB-EC"/>
</dbReference>
<protein>
    <recommendedName>
        <fullName evidence="5">fructokinase</fullName>
        <ecNumber evidence="5">2.7.1.4</ecNumber>
    </recommendedName>
</protein>
<dbReference type="PANTHER" id="PTHR42742:SF3">
    <property type="entry name" value="FRUCTOKINASE"/>
    <property type="match status" value="1"/>
</dbReference>
<evidence type="ECO:0000256" key="6">
    <source>
        <dbReference type="ARBA" id="ARBA00048451"/>
    </source>
</evidence>
<keyword evidence="7" id="KW-0418">Kinase</keyword>
<evidence type="ECO:0000256" key="3">
    <source>
        <dbReference type="ARBA" id="ARBA00022833"/>
    </source>
</evidence>
<dbReference type="EMBL" id="CZQE01000293">
    <property type="protein sequence ID" value="CUS45716.1"/>
    <property type="molecule type" value="Genomic_DNA"/>
</dbReference>
<keyword evidence="3" id="KW-0862">Zinc</keyword>
<reference evidence="7" key="1">
    <citation type="submission" date="2015-10" db="EMBL/GenBank/DDBJ databases">
        <authorList>
            <person name="Gilbert D.G."/>
        </authorList>
    </citation>
    <scope>NUCLEOTIDE SEQUENCE</scope>
</reference>
<proteinExistence type="predicted"/>
<keyword evidence="2" id="KW-0479">Metal-binding</keyword>
<evidence type="ECO:0000256" key="4">
    <source>
        <dbReference type="ARBA" id="ARBA00022842"/>
    </source>
</evidence>
<keyword evidence="7" id="KW-0808">Transferase</keyword>
<dbReference type="Gene3D" id="3.30.420.40">
    <property type="match status" value="2"/>
</dbReference>
<dbReference type="InterPro" id="IPR049874">
    <property type="entry name" value="ROK_cs"/>
</dbReference>
<dbReference type="PANTHER" id="PTHR42742">
    <property type="entry name" value="TRANSCRIPTIONAL REPRESSOR MPRA"/>
    <property type="match status" value="1"/>
</dbReference>
<dbReference type="SUPFAM" id="SSF53067">
    <property type="entry name" value="Actin-like ATPase domain"/>
    <property type="match status" value="1"/>
</dbReference>
<evidence type="ECO:0000256" key="2">
    <source>
        <dbReference type="ARBA" id="ARBA00022723"/>
    </source>
</evidence>